<keyword evidence="2" id="KW-0479">Metal-binding</keyword>
<evidence type="ECO:0000256" key="4">
    <source>
        <dbReference type="ARBA" id="ARBA00022833"/>
    </source>
</evidence>
<dbReference type="Pfam" id="PF00749">
    <property type="entry name" value="tRNA-synt_1c"/>
    <property type="match status" value="1"/>
</dbReference>
<evidence type="ECO:0000256" key="1">
    <source>
        <dbReference type="ARBA" id="ARBA00022598"/>
    </source>
</evidence>
<sequence length="318" mass="35129">MSTGRLAPSPTGAQHLGNARTYLLAYWSARSSGKKLILRIEDIDSPRVKSWAIQQAIDDLRWLGIDWDEGPDVGGPHSPYIQTERQSLYAKALERLIAANRVFPCNCSRQDIADAGSAPHFEHEGNIYPGTCASWQSGDPLPEAGTFSWRFRVKDHEVEIDDLVLGKQSCNPAAHLGAFPITQKNGSYSYHLACVVDDAAMGVSEVVRGDDLLPSAFRHIELADALELPRSHYAHVPLIKGPDGRRLAKRHGDTRLSLYREQGVAPETIVGWAAFTAGLTDTATPRSADEVVPLFDWSKINRNSIVVHEEETTAWIRD</sequence>
<dbReference type="PRINTS" id="PR00987">
    <property type="entry name" value="TRNASYNTHGLU"/>
</dbReference>
<proteinExistence type="inferred from homology"/>
<keyword evidence="6 7" id="KW-0030">Aminoacyl-tRNA synthetase</keyword>
<keyword evidence="7" id="KW-0648">Protein biosynthesis</keyword>
<dbReference type="PANTHER" id="PTHR43311:SF1">
    <property type="entry name" value="GLUTAMYL-Q TRNA(ASP) SYNTHETASE"/>
    <property type="match status" value="1"/>
</dbReference>
<comment type="caution">
    <text evidence="9">The sequence shown here is derived from an EMBL/GenBank/DDBJ whole genome shotgun (WGS) entry which is preliminary data.</text>
</comment>
<gene>
    <name evidence="9" type="primary">gluQRS</name>
    <name evidence="9" type="ORF">GCM10023156_13270</name>
</gene>
<dbReference type="InterPro" id="IPR049940">
    <property type="entry name" value="GluQ/Sye"/>
</dbReference>
<accession>A0ABP8ME43</accession>
<keyword evidence="1 7" id="KW-0436">Ligase</keyword>
<evidence type="ECO:0000256" key="7">
    <source>
        <dbReference type="RuleBase" id="RU363037"/>
    </source>
</evidence>
<protein>
    <submittedName>
        <fullName evidence="9">tRNA glutamyl-Q(34) synthetase GluQRS</fullName>
    </submittedName>
</protein>
<dbReference type="Proteomes" id="UP001500840">
    <property type="component" value="Unassembled WGS sequence"/>
</dbReference>
<dbReference type="NCBIfam" id="NF004315">
    <property type="entry name" value="PRK05710.1-4"/>
    <property type="match status" value="1"/>
</dbReference>
<evidence type="ECO:0000256" key="6">
    <source>
        <dbReference type="ARBA" id="ARBA00023146"/>
    </source>
</evidence>
<dbReference type="InterPro" id="IPR014729">
    <property type="entry name" value="Rossmann-like_a/b/a_fold"/>
</dbReference>
<evidence type="ECO:0000313" key="9">
    <source>
        <dbReference type="EMBL" id="GAA4449138.1"/>
    </source>
</evidence>
<evidence type="ECO:0000256" key="3">
    <source>
        <dbReference type="ARBA" id="ARBA00022741"/>
    </source>
</evidence>
<evidence type="ECO:0000313" key="10">
    <source>
        <dbReference type="Proteomes" id="UP001500840"/>
    </source>
</evidence>
<evidence type="ECO:0000256" key="2">
    <source>
        <dbReference type="ARBA" id="ARBA00022723"/>
    </source>
</evidence>
<keyword evidence="5 7" id="KW-0067">ATP-binding</keyword>
<keyword evidence="4" id="KW-0862">Zinc</keyword>
<name>A0ABP8ME43_9BACT</name>
<dbReference type="PANTHER" id="PTHR43311">
    <property type="entry name" value="GLUTAMATE--TRNA LIGASE"/>
    <property type="match status" value="1"/>
</dbReference>
<evidence type="ECO:0000256" key="5">
    <source>
        <dbReference type="ARBA" id="ARBA00022840"/>
    </source>
</evidence>
<dbReference type="InterPro" id="IPR000924">
    <property type="entry name" value="Glu/Gln-tRNA-synth"/>
</dbReference>
<comment type="similarity">
    <text evidence="7">Belongs to the class-I aminoacyl-tRNA synthetase family.</text>
</comment>
<dbReference type="EMBL" id="BAABGA010000017">
    <property type="protein sequence ID" value="GAA4449138.1"/>
    <property type="molecule type" value="Genomic_DNA"/>
</dbReference>
<evidence type="ECO:0000259" key="8">
    <source>
        <dbReference type="Pfam" id="PF00749"/>
    </source>
</evidence>
<feature type="domain" description="Glutamyl/glutaminyl-tRNA synthetase class Ib catalytic" evidence="8">
    <location>
        <begin position="5"/>
        <end position="271"/>
    </location>
</feature>
<dbReference type="SUPFAM" id="SSF52374">
    <property type="entry name" value="Nucleotidylyl transferase"/>
    <property type="match status" value="1"/>
</dbReference>
<dbReference type="RefSeq" id="WP_345320542.1">
    <property type="nucleotide sequence ID" value="NZ_BAABGA010000017.1"/>
</dbReference>
<keyword evidence="3 7" id="KW-0547">Nucleotide-binding</keyword>
<dbReference type="Gene3D" id="3.40.50.620">
    <property type="entry name" value="HUPs"/>
    <property type="match status" value="1"/>
</dbReference>
<dbReference type="InterPro" id="IPR020058">
    <property type="entry name" value="Glu/Gln-tRNA-synth_Ib_cat-dom"/>
</dbReference>
<organism evidence="9 10">
    <name type="scientific">Novipirellula rosea</name>
    <dbReference type="NCBI Taxonomy" id="1031540"/>
    <lineage>
        <taxon>Bacteria</taxon>
        <taxon>Pseudomonadati</taxon>
        <taxon>Planctomycetota</taxon>
        <taxon>Planctomycetia</taxon>
        <taxon>Pirellulales</taxon>
        <taxon>Pirellulaceae</taxon>
        <taxon>Novipirellula</taxon>
    </lineage>
</organism>
<reference evidence="10" key="1">
    <citation type="journal article" date="2019" name="Int. J. Syst. Evol. Microbiol.">
        <title>The Global Catalogue of Microorganisms (GCM) 10K type strain sequencing project: providing services to taxonomists for standard genome sequencing and annotation.</title>
        <authorList>
            <consortium name="The Broad Institute Genomics Platform"/>
            <consortium name="The Broad Institute Genome Sequencing Center for Infectious Disease"/>
            <person name="Wu L."/>
            <person name="Ma J."/>
        </authorList>
    </citation>
    <scope>NUCLEOTIDE SEQUENCE [LARGE SCALE GENOMIC DNA]</scope>
    <source>
        <strain evidence="10">JCM 17759</strain>
    </source>
</reference>
<keyword evidence="10" id="KW-1185">Reference proteome</keyword>